<keyword evidence="4 9" id="KW-0547">Nucleotide-binding</keyword>
<evidence type="ECO:0000256" key="8">
    <source>
        <dbReference type="ARBA" id="ARBA00047386"/>
    </source>
</evidence>
<evidence type="ECO:0000256" key="4">
    <source>
        <dbReference type="ARBA" id="ARBA00022741"/>
    </source>
</evidence>
<feature type="binding site" evidence="9">
    <location>
        <begin position="11"/>
        <end position="16"/>
    </location>
    <ligand>
        <name>ATP</name>
        <dbReference type="ChEBI" id="CHEBI:30616"/>
    </ligand>
</feature>
<evidence type="ECO:0000256" key="2">
    <source>
        <dbReference type="ARBA" id="ARBA00022598"/>
    </source>
</evidence>
<dbReference type="SUPFAM" id="SSF52540">
    <property type="entry name" value="P-loop containing nucleoside triphosphate hydrolases"/>
    <property type="match status" value="1"/>
</dbReference>
<dbReference type="HAMAP" id="MF_00336">
    <property type="entry name" value="BioD"/>
    <property type="match status" value="1"/>
</dbReference>
<comment type="caution">
    <text evidence="9">Lacks conserved residue(s) required for the propagation of feature annotation.</text>
</comment>
<feature type="binding site" evidence="9">
    <location>
        <position position="44"/>
    </location>
    <ligand>
        <name>ATP</name>
        <dbReference type="ChEBI" id="CHEBI:30616"/>
    </ligand>
</feature>
<evidence type="ECO:0000256" key="7">
    <source>
        <dbReference type="ARBA" id="ARBA00022842"/>
    </source>
</evidence>
<evidence type="ECO:0000256" key="6">
    <source>
        <dbReference type="ARBA" id="ARBA00022840"/>
    </source>
</evidence>
<keyword evidence="7 9" id="KW-0460">Magnesium</keyword>
<protein>
    <recommendedName>
        <fullName evidence="9">ATP-dependent dethiobiotin synthetase BioD</fullName>
        <ecNumber evidence="9">6.3.3.3</ecNumber>
    </recommendedName>
    <alternativeName>
        <fullName evidence="9">DTB synthetase</fullName>
        <shortName evidence="9">DTBS</shortName>
    </alternativeName>
    <alternativeName>
        <fullName evidence="9">Dethiobiotin synthase</fullName>
    </alternativeName>
</protein>
<name>A0A2M9ZJU5_9LEPT</name>
<dbReference type="GO" id="GO:0000287">
    <property type="term" value="F:magnesium ion binding"/>
    <property type="evidence" value="ECO:0007669"/>
    <property type="project" value="UniProtKB-UniRule"/>
</dbReference>
<comment type="function">
    <text evidence="9">Catalyzes a mechanistically unusual reaction, the ATP-dependent insertion of CO2 between the N7 and N8 nitrogen atoms of 7,8-diaminopelargonic acid (DAPA, also called 7,8-diammoniononanoate) to form a ureido ring.</text>
</comment>
<dbReference type="AlphaFoldDB" id="A0A2M9ZJU5"/>
<dbReference type="Proteomes" id="UP000231990">
    <property type="component" value="Unassembled WGS sequence"/>
</dbReference>
<comment type="subunit">
    <text evidence="9">Homodimer.</text>
</comment>
<comment type="cofactor">
    <cofactor evidence="9">
        <name>Mg(2+)</name>
        <dbReference type="ChEBI" id="CHEBI:18420"/>
    </cofactor>
</comment>
<dbReference type="NCBIfam" id="TIGR00347">
    <property type="entry name" value="bioD"/>
    <property type="match status" value="1"/>
</dbReference>
<feature type="binding site" evidence="9">
    <location>
        <position position="193"/>
    </location>
    <ligand>
        <name>ATP</name>
        <dbReference type="ChEBI" id="CHEBI:30616"/>
    </ligand>
</feature>
<dbReference type="CDD" id="cd03109">
    <property type="entry name" value="DTBS"/>
    <property type="match status" value="1"/>
</dbReference>
<sequence>MAIFVTGTGTDVGKTFFCALFMAKYAAKMGIKYFKPIQTGEDSDRVHVMNLTGLNEKYFLKNYYTFDVPASPLLASTLAGVEIDTEELTRHLYSIRSEKILVEAAGGLYVPLKKSYYNLELISQSEIPTVLVASTKLGTINHTLLSFEALKKASIQCLGVYFIGPENPLRSDSIQTVLDATGMNLLGTFLLPEYRLSRQEFLEKVAGEFDLKEILPKLLSP</sequence>
<dbReference type="Pfam" id="PF13500">
    <property type="entry name" value="AAA_26"/>
    <property type="match status" value="1"/>
</dbReference>
<dbReference type="PANTHER" id="PTHR43210:SF2">
    <property type="entry name" value="ATP-DEPENDENT DETHIOBIOTIN SYNTHETASE BIOD 2"/>
    <property type="match status" value="1"/>
</dbReference>
<dbReference type="EC" id="6.3.3.3" evidence="9"/>
<dbReference type="PIRSF" id="PIRSF006755">
    <property type="entry name" value="DTB_synth"/>
    <property type="match status" value="1"/>
</dbReference>
<keyword evidence="12" id="KW-1185">Reference proteome</keyword>
<dbReference type="Gene3D" id="3.40.50.300">
    <property type="entry name" value="P-loop containing nucleotide triphosphate hydrolases"/>
    <property type="match status" value="1"/>
</dbReference>
<reference evidence="12 13" key="1">
    <citation type="submission" date="2017-07" db="EMBL/GenBank/DDBJ databases">
        <title>Leptospira spp. isolated from tropical soils.</title>
        <authorList>
            <person name="Thibeaux R."/>
            <person name="Iraola G."/>
            <person name="Ferres I."/>
            <person name="Bierque E."/>
            <person name="Girault D."/>
            <person name="Soupe-Gilbert M.-E."/>
            <person name="Picardeau M."/>
            <person name="Goarant C."/>
        </authorList>
    </citation>
    <scope>NUCLEOTIDE SEQUENCE [LARGE SCALE GENOMIC DNA]</scope>
    <source>
        <strain evidence="11 13">FH1-B-B1</strain>
        <strain evidence="10 12">FH1-B-C1</strain>
    </source>
</reference>
<keyword evidence="2 9" id="KW-0436">Ligase</keyword>
<dbReference type="EMBL" id="NPDZ01000011">
    <property type="protein sequence ID" value="PJZ72244.1"/>
    <property type="molecule type" value="Genomic_DNA"/>
</dbReference>
<evidence type="ECO:0000256" key="9">
    <source>
        <dbReference type="HAMAP-Rule" id="MF_00336"/>
    </source>
</evidence>
<accession>A0A2M9ZJU5</accession>
<dbReference type="RefSeq" id="WP_100714968.1">
    <property type="nucleotide sequence ID" value="NZ_NPDY01000019.1"/>
</dbReference>
<dbReference type="InterPro" id="IPR004472">
    <property type="entry name" value="DTB_synth_BioD"/>
</dbReference>
<feature type="binding site" evidence="9">
    <location>
        <position position="44"/>
    </location>
    <ligand>
        <name>Mg(2+)</name>
        <dbReference type="ChEBI" id="CHEBI:18420"/>
    </ligand>
</feature>
<dbReference type="GO" id="GO:0004141">
    <property type="term" value="F:dethiobiotin synthase activity"/>
    <property type="evidence" value="ECO:0007669"/>
    <property type="project" value="UniProtKB-UniRule"/>
</dbReference>
<dbReference type="OrthoDB" id="9802097at2"/>
<proteinExistence type="inferred from homology"/>
<comment type="similarity">
    <text evidence="9">Belongs to the dethiobiotin synthetase family.</text>
</comment>
<keyword evidence="6 9" id="KW-0067">ATP-binding</keyword>
<evidence type="ECO:0000256" key="3">
    <source>
        <dbReference type="ARBA" id="ARBA00022723"/>
    </source>
</evidence>
<evidence type="ECO:0000256" key="1">
    <source>
        <dbReference type="ARBA" id="ARBA00022490"/>
    </source>
</evidence>
<feature type="binding site" evidence="9">
    <location>
        <position position="15"/>
    </location>
    <ligand>
        <name>Mg(2+)</name>
        <dbReference type="ChEBI" id="CHEBI:18420"/>
    </ligand>
</feature>
<evidence type="ECO:0000313" key="11">
    <source>
        <dbReference type="EMBL" id="PJZ72244.1"/>
    </source>
</evidence>
<comment type="caution">
    <text evidence="11">The sequence shown here is derived from an EMBL/GenBank/DDBJ whole genome shotgun (WGS) entry which is preliminary data.</text>
</comment>
<evidence type="ECO:0000313" key="10">
    <source>
        <dbReference type="EMBL" id="PJZ68589.1"/>
    </source>
</evidence>
<dbReference type="UniPathway" id="UPA00078">
    <property type="reaction ID" value="UER00161"/>
</dbReference>
<dbReference type="GO" id="GO:0009102">
    <property type="term" value="P:biotin biosynthetic process"/>
    <property type="evidence" value="ECO:0007669"/>
    <property type="project" value="UniProtKB-UniRule"/>
</dbReference>
<keyword evidence="3 9" id="KW-0479">Metal-binding</keyword>
<dbReference type="Proteomes" id="UP000231962">
    <property type="component" value="Unassembled WGS sequence"/>
</dbReference>
<comment type="catalytic activity">
    <reaction evidence="9">
        <text>(7R,8S)-7,8-diammoniononanoate + CO2 + ATP = (4R,5S)-dethiobiotin + ADP + phosphate + 3 H(+)</text>
        <dbReference type="Rhea" id="RHEA:15805"/>
        <dbReference type="ChEBI" id="CHEBI:15378"/>
        <dbReference type="ChEBI" id="CHEBI:16526"/>
        <dbReference type="ChEBI" id="CHEBI:30616"/>
        <dbReference type="ChEBI" id="CHEBI:43474"/>
        <dbReference type="ChEBI" id="CHEBI:149469"/>
        <dbReference type="ChEBI" id="CHEBI:149473"/>
        <dbReference type="ChEBI" id="CHEBI:456216"/>
        <dbReference type="EC" id="6.3.3.3"/>
    </reaction>
</comment>
<feature type="binding site" evidence="9">
    <location>
        <position position="39"/>
    </location>
    <ligand>
        <name>substrate</name>
    </ligand>
</feature>
<comment type="catalytic activity">
    <reaction evidence="8">
        <text>(7R,8S)-8-amino-7-(carboxyamino)nonanoate + ATP = (4R,5S)-dethiobiotin + ADP + phosphate + H(+)</text>
        <dbReference type="Rhea" id="RHEA:63684"/>
        <dbReference type="ChEBI" id="CHEBI:15378"/>
        <dbReference type="ChEBI" id="CHEBI:30616"/>
        <dbReference type="ChEBI" id="CHEBI:43474"/>
        <dbReference type="ChEBI" id="CHEBI:149470"/>
        <dbReference type="ChEBI" id="CHEBI:149473"/>
        <dbReference type="ChEBI" id="CHEBI:456216"/>
    </reaction>
</comment>
<evidence type="ECO:0000313" key="12">
    <source>
        <dbReference type="Proteomes" id="UP000231962"/>
    </source>
</evidence>
<evidence type="ECO:0000313" key="13">
    <source>
        <dbReference type="Proteomes" id="UP000231990"/>
    </source>
</evidence>
<keyword evidence="5 9" id="KW-0093">Biotin biosynthesis</keyword>
<comment type="subcellular location">
    <subcellularLocation>
        <location evidence="9">Cytoplasm</location>
    </subcellularLocation>
</comment>
<dbReference type="GO" id="GO:0005829">
    <property type="term" value="C:cytosol"/>
    <property type="evidence" value="ECO:0007669"/>
    <property type="project" value="TreeGrafter"/>
</dbReference>
<feature type="active site" evidence="9">
    <location>
        <position position="35"/>
    </location>
</feature>
<feature type="binding site" evidence="9">
    <location>
        <begin position="103"/>
        <end position="106"/>
    </location>
    <ligand>
        <name>ATP</name>
        <dbReference type="ChEBI" id="CHEBI:30616"/>
    </ligand>
</feature>
<keyword evidence="1 9" id="KW-0963">Cytoplasm</keyword>
<gene>
    <name evidence="9 11" type="primary">bioD</name>
    <name evidence="10" type="ORF">CH360_15520</name>
    <name evidence="11" type="ORF">CH373_15065</name>
</gene>
<comment type="pathway">
    <text evidence="9">Cofactor biosynthesis; biotin biosynthesis; biotin from 7,8-diaminononanoate: step 1/2.</text>
</comment>
<organism evidence="11 13">
    <name type="scientific">Leptospira perolatii</name>
    <dbReference type="NCBI Taxonomy" id="2023191"/>
    <lineage>
        <taxon>Bacteria</taxon>
        <taxon>Pseudomonadati</taxon>
        <taxon>Spirochaetota</taxon>
        <taxon>Spirochaetia</taxon>
        <taxon>Leptospirales</taxon>
        <taxon>Leptospiraceae</taxon>
        <taxon>Leptospira</taxon>
    </lineage>
</organism>
<feature type="binding site" evidence="9">
    <location>
        <position position="103"/>
    </location>
    <ligand>
        <name>Mg(2+)</name>
        <dbReference type="ChEBI" id="CHEBI:18420"/>
    </ligand>
</feature>
<evidence type="ECO:0000256" key="5">
    <source>
        <dbReference type="ARBA" id="ARBA00022756"/>
    </source>
</evidence>
<dbReference type="EMBL" id="NPDY01000019">
    <property type="protein sequence ID" value="PJZ68589.1"/>
    <property type="molecule type" value="Genomic_DNA"/>
</dbReference>
<dbReference type="InterPro" id="IPR027417">
    <property type="entry name" value="P-loop_NTPase"/>
</dbReference>
<dbReference type="GO" id="GO:0005524">
    <property type="term" value="F:ATP binding"/>
    <property type="evidence" value="ECO:0007669"/>
    <property type="project" value="UniProtKB-UniRule"/>
</dbReference>
<dbReference type="PANTHER" id="PTHR43210">
    <property type="entry name" value="DETHIOBIOTIN SYNTHETASE"/>
    <property type="match status" value="1"/>
</dbReference>